<gene>
    <name evidence="6" type="ORF">MetfoDRAFT_1285</name>
</gene>
<organism evidence="6 7">
    <name type="scientific">Methanotorris formicicus Mc-S-70</name>
    <dbReference type="NCBI Taxonomy" id="647171"/>
    <lineage>
        <taxon>Archaea</taxon>
        <taxon>Methanobacteriati</taxon>
        <taxon>Methanobacteriota</taxon>
        <taxon>Methanomada group</taxon>
        <taxon>Methanococci</taxon>
        <taxon>Methanococcales</taxon>
        <taxon>Methanocaldococcaceae</taxon>
        <taxon>Methanotorris</taxon>
    </lineage>
</organism>
<comment type="catalytic activity">
    <reaction evidence="4">
        <text>a 2'-deoxycytidine in DNA + S-adenosyl-L-methionine = an N(4)-methyl-2'-deoxycytidine in DNA + S-adenosyl-L-homocysteine + H(+)</text>
        <dbReference type="Rhea" id="RHEA:16857"/>
        <dbReference type="Rhea" id="RHEA-COMP:11369"/>
        <dbReference type="Rhea" id="RHEA-COMP:13674"/>
        <dbReference type="ChEBI" id="CHEBI:15378"/>
        <dbReference type="ChEBI" id="CHEBI:57856"/>
        <dbReference type="ChEBI" id="CHEBI:59789"/>
        <dbReference type="ChEBI" id="CHEBI:85452"/>
        <dbReference type="ChEBI" id="CHEBI:137933"/>
        <dbReference type="EC" id="2.1.1.113"/>
    </reaction>
</comment>
<dbReference type="PRINTS" id="PR00508">
    <property type="entry name" value="S21N4MTFRASE"/>
</dbReference>
<dbReference type="GO" id="GO:0015667">
    <property type="term" value="F:site-specific DNA-methyltransferase (cytosine-N4-specific) activity"/>
    <property type="evidence" value="ECO:0007669"/>
    <property type="project" value="UniProtKB-EC"/>
</dbReference>
<keyword evidence="4" id="KW-0949">S-adenosyl-L-methionine</keyword>
<evidence type="ECO:0000256" key="2">
    <source>
        <dbReference type="ARBA" id="ARBA00022603"/>
    </source>
</evidence>
<reference evidence="6 7" key="1">
    <citation type="submission" date="2011-09" db="EMBL/GenBank/DDBJ databases">
        <title>The draft genome of Methanotorris formicicus Mc-S-70.</title>
        <authorList>
            <consortium name="US DOE Joint Genome Institute (JGI-PGF)"/>
            <person name="Lucas S."/>
            <person name="Han J."/>
            <person name="Lapidus A."/>
            <person name="Cheng J.-F."/>
            <person name="Goodwin L."/>
            <person name="Pitluck S."/>
            <person name="Peters L."/>
            <person name="Land M.L."/>
            <person name="Hauser L."/>
            <person name="Sieprawska-Lupa M."/>
            <person name="Takai K."/>
            <person name="Miyazaki J."/>
            <person name="Whitman W."/>
            <person name="Woyke T.J."/>
        </authorList>
    </citation>
    <scope>NUCLEOTIDE SEQUENCE [LARGE SCALE GENOMIC DNA]</scope>
    <source>
        <strain evidence="6 7">Mc-S-70</strain>
    </source>
</reference>
<evidence type="ECO:0000313" key="7">
    <source>
        <dbReference type="Proteomes" id="UP000003706"/>
    </source>
</evidence>
<dbReference type="Pfam" id="PF01555">
    <property type="entry name" value="N6_N4_Mtase"/>
    <property type="match status" value="1"/>
</dbReference>
<evidence type="ECO:0000256" key="4">
    <source>
        <dbReference type="RuleBase" id="RU362026"/>
    </source>
</evidence>
<dbReference type="PROSITE" id="PS00092">
    <property type="entry name" value="N6_MTASE"/>
    <property type="match status" value="1"/>
</dbReference>
<dbReference type="SUPFAM" id="SSF53335">
    <property type="entry name" value="S-adenosyl-L-methionine-dependent methyltransferases"/>
    <property type="match status" value="1"/>
</dbReference>
<proteinExistence type="inferred from homology"/>
<dbReference type="Gene3D" id="3.40.50.150">
    <property type="entry name" value="Vaccinia Virus protein VP39"/>
    <property type="match status" value="1"/>
</dbReference>
<evidence type="ECO:0000256" key="3">
    <source>
        <dbReference type="ARBA" id="ARBA00022679"/>
    </source>
</evidence>
<dbReference type="InterPro" id="IPR029063">
    <property type="entry name" value="SAM-dependent_MTases_sf"/>
</dbReference>
<sequence>MKLGKFEIDNIYLGDSLVLMKDIPDNSIDLIVTDPPYGINFKSKRNNYNRKDENVLDGYNEIPKENYEFSYNWMKEAYRILKPTGSMYVFSGWTNLKDVLNALDDVGFITINHIIWKYQFGVFTKRKFVTSHYHILFVVKDEKKYKFNKIDHYPEDVWVINREYWRGKVKTPTKLPTELVKKIILYGSDEGDIVFDPFLGSGQTCVVAKLLNRHYLGFEIVKDYYEFAKKRLEEIKNEDNNLLRWIKNDEIAKIKK</sequence>
<evidence type="ECO:0000313" key="6">
    <source>
        <dbReference type="EMBL" id="EHP85703.1"/>
    </source>
</evidence>
<dbReference type="AlphaFoldDB" id="H1KZR2"/>
<dbReference type="InterPro" id="IPR002941">
    <property type="entry name" value="DNA_methylase_N4/N6"/>
</dbReference>
<feature type="domain" description="DNA methylase N-4/N-6" evidence="5">
    <location>
        <begin position="28"/>
        <end position="230"/>
    </location>
</feature>
<protein>
    <recommendedName>
        <fullName evidence="4">Type II methyltransferase</fullName>
        <ecNumber evidence="4">2.1.1.113</ecNumber>
    </recommendedName>
    <alternativeName>
        <fullName evidence="4">N-4 cytosine-specific methyltransferase</fullName>
    </alternativeName>
</protein>
<dbReference type="STRING" id="647171.MetfoDRAFT_1285"/>
<comment type="similarity">
    <text evidence="1 4">Belongs to the N(4)/N(6)-methyltransferase family.</text>
</comment>
<keyword evidence="2 4" id="KW-0489">Methyltransferase</keyword>
<dbReference type="Proteomes" id="UP000003706">
    <property type="component" value="Unassembled WGS sequence"/>
</dbReference>
<keyword evidence="7" id="KW-1185">Reference proteome</keyword>
<comment type="caution">
    <text evidence="6">The sequence shown here is derived from an EMBL/GenBank/DDBJ whole genome shotgun (WGS) entry which is preliminary data.</text>
</comment>
<dbReference type="PANTHER" id="PTHR13370:SF3">
    <property type="entry name" value="TRNA (GUANINE(10)-N2)-METHYLTRANSFERASE HOMOLOG"/>
    <property type="match status" value="1"/>
</dbReference>
<dbReference type="OrthoDB" id="38200at2157"/>
<evidence type="ECO:0000256" key="1">
    <source>
        <dbReference type="ARBA" id="ARBA00006594"/>
    </source>
</evidence>
<dbReference type="PANTHER" id="PTHR13370">
    <property type="entry name" value="RNA METHYLASE-RELATED"/>
    <property type="match status" value="1"/>
</dbReference>
<dbReference type="EC" id="2.1.1.113" evidence="4"/>
<keyword evidence="4" id="KW-0680">Restriction system</keyword>
<dbReference type="InterPro" id="IPR001091">
    <property type="entry name" value="RM_Methyltransferase"/>
</dbReference>
<dbReference type="GO" id="GO:0009307">
    <property type="term" value="P:DNA restriction-modification system"/>
    <property type="evidence" value="ECO:0007669"/>
    <property type="project" value="UniProtKB-KW"/>
</dbReference>
<dbReference type="PATRIC" id="fig|647171.4.peg.1261"/>
<dbReference type="GO" id="GO:0008170">
    <property type="term" value="F:N-methyltransferase activity"/>
    <property type="evidence" value="ECO:0007669"/>
    <property type="project" value="InterPro"/>
</dbReference>
<evidence type="ECO:0000259" key="5">
    <source>
        <dbReference type="Pfam" id="PF01555"/>
    </source>
</evidence>
<dbReference type="GO" id="GO:0003677">
    <property type="term" value="F:DNA binding"/>
    <property type="evidence" value="ECO:0007669"/>
    <property type="project" value="InterPro"/>
</dbReference>
<name>H1KZR2_9EURY</name>
<dbReference type="EMBL" id="AGJL01000031">
    <property type="protein sequence ID" value="EHP85703.1"/>
    <property type="molecule type" value="Genomic_DNA"/>
</dbReference>
<dbReference type="GO" id="GO:0032259">
    <property type="term" value="P:methylation"/>
    <property type="evidence" value="ECO:0007669"/>
    <property type="project" value="UniProtKB-KW"/>
</dbReference>
<dbReference type="GO" id="GO:0005737">
    <property type="term" value="C:cytoplasm"/>
    <property type="evidence" value="ECO:0007669"/>
    <property type="project" value="TreeGrafter"/>
</dbReference>
<dbReference type="InterPro" id="IPR002052">
    <property type="entry name" value="DNA_methylase_N6_adenine_CS"/>
</dbReference>
<keyword evidence="3" id="KW-0808">Transferase</keyword>
<accession>H1KZR2</accession>
<dbReference type="RefSeq" id="WP_007044716.1">
    <property type="nucleotide sequence ID" value="NZ_AGJL01000031.1"/>
</dbReference>